<evidence type="ECO:0000313" key="9">
    <source>
        <dbReference type="EMBL" id="KAJ5067946.1"/>
    </source>
</evidence>
<proteinExistence type="inferred from homology"/>
<dbReference type="PANTHER" id="PTHR23245">
    <property type="entry name" value="TRNA METHYLTRANSFERASE"/>
    <property type="match status" value="1"/>
</dbReference>
<dbReference type="FunFam" id="3.30.300.110:FF:000001">
    <property type="entry name" value="tRNA (guanine(37)-N1)-methyltransferase"/>
    <property type="match status" value="1"/>
</dbReference>
<dbReference type="GO" id="GO:0052906">
    <property type="term" value="F:tRNA (guanine(37)-N1)-methyltransferase activity"/>
    <property type="evidence" value="ECO:0007669"/>
    <property type="project" value="UniProtKB-EC"/>
</dbReference>
<dbReference type="Pfam" id="PF25133">
    <property type="entry name" value="TYW2_N_2"/>
    <property type="match status" value="1"/>
</dbReference>
<evidence type="ECO:0000256" key="7">
    <source>
        <dbReference type="ARBA" id="ARBA00047783"/>
    </source>
</evidence>
<evidence type="ECO:0000256" key="2">
    <source>
        <dbReference type="ARBA" id="ARBA00022490"/>
    </source>
</evidence>
<dbReference type="InterPro" id="IPR056744">
    <property type="entry name" value="TRM5/TYW2-like_N"/>
</dbReference>
<dbReference type="SUPFAM" id="SSF53335">
    <property type="entry name" value="S-adenosyl-L-methionine-dependent methyltransferases"/>
    <property type="match status" value="1"/>
</dbReference>
<reference evidence="9" key="1">
    <citation type="submission" date="2022-10" db="EMBL/GenBank/DDBJ databases">
        <title>Novel sulphate-reducing endosymbionts in the free-living metamonad Anaeramoeba.</title>
        <authorList>
            <person name="Jerlstrom-Hultqvist J."/>
            <person name="Cepicka I."/>
            <person name="Gallot-Lavallee L."/>
            <person name="Salas-Leiva D."/>
            <person name="Curtis B.A."/>
            <person name="Zahonova K."/>
            <person name="Pipaliya S."/>
            <person name="Dacks J."/>
            <person name="Roger A.J."/>
        </authorList>
    </citation>
    <scope>NUCLEOTIDE SEQUENCE</scope>
    <source>
        <strain evidence="9">BMAN</strain>
    </source>
</reference>
<dbReference type="CDD" id="cd02440">
    <property type="entry name" value="AdoMet_MTases"/>
    <property type="match status" value="1"/>
</dbReference>
<dbReference type="Pfam" id="PF02475">
    <property type="entry name" value="TRM5-TYW2_MTfase"/>
    <property type="match status" value="1"/>
</dbReference>
<dbReference type="AlphaFoldDB" id="A0A9Q0R668"/>
<evidence type="ECO:0000256" key="3">
    <source>
        <dbReference type="ARBA" id="ARBA00022603"/>
    </source>
</evidence>
<keyword evidence="2" id="KW-0963">Cytoplasm</keyword>
<dbReference type="GO" id="GO:0070901">
    <property type="term" value="P:mitochondrial tRNA methylation"/>
    <property type="evidence" value="ECO:0007669"/>
    <property type="project" value="UniProtKB-ARBA"/>
</dbReference>
<keyword evidence="4" id="KW-0808">Transferase</keyword>
<dbReference type="InterPro" id="IPR029063">
    <property type="entry name" value="SAM-dependent_MTases_sf"/>
</dbReference>
<sequence length="326" mass="37648">MKAVCVQNQNAKKVLDFLKPKFLLKNFLIIKQDSKMFIPVIDSFDISNTIIQNIAFVVENIEFKEKPKKSQNPKNFKKEIMKILTEKEKKSIKPTYELLGKIAILEIDEVLNPKMFEIGKILLECNPKVNTVVKKRGSHEGEFRIQKYDYICGEETMITKHKENNCVINIEIDKMYFSSKSASERKRIFSQIKTNEKVLVMFSGCGPFVCTIAKNSPAQKVVGIELNPDAHQYSLLNIKENQIENIVDLYLGDVRQICPELKENDQYFDRIVMPLPKTAEEFLPDAFIVAKNSTIIHLYDFVELANFPQNVIQKIEFFCSKFGSEI</sequence>
<comment type="catalytic activity">
    <reaction evidence="7">
        <text>guanosine(37) in tRNA + S-adenosyl-L-methionine = N(1)-methylguanosine(37) in tRNA + S-adenosyl-L-homocysteine + H(+)</text>
        <dbReference type="Rhea" id="RHEA:36899"/>
        <dbReference type="Rhea" id="RHEA-COMP:10145"/>
        <dbReference type="Rhea" id="RHEA-COMP:10147"/>
        <dbReference type="ChEBI" id="CHEBI:15378"/>
        <dbReference type="ChEBI" id="CHEBI:57856"/>
        <dbReference type="ChEBI" id="CHEBI:59789"/>
        <dbReference type="ChEBI" id="CHEBI:73542"/>
        <dbReference type="ChEBI" id="CHEBI:74269"/>
        <dbReference type="EC" id="2.1.1.228"/>
    </reaction>
</comment>
<evidence type="ECO:0000256" key="5">
    <source>
        <dbReference type="ARBA" id="ARBA00022691"/>
    </source>
</evidence>
<evidence type="ECO:0000256" key="6">
    <source>
        <dbReference type="ARBA" id="ARBA00022694"/>
    </source>
</evidence>
<keyword evidence="5" id="KW-0949">S-adenosyl-L-methionine</keyword>
<gene>
    <name evidence="9" type="ORF">M0811_12753</name>
</gene>
<evidence type="ECO:0000256" key="4">
    <source>
        <dbReference type="ARBA" id="ARBA00022679"/>
    </source>
</evidence>
<dbReference type="PROSITE" id="PS51684">
    <property type="entry name" value="SAM_MT_TRM5_TYW2"/>
    <property type="match status" value="1"/>
</dbReference>
<dbReference type="Gene3D" id="3.30.300.110">
    <property type="entry name" value="Met-10+ protein-like domains"/>
    <property type="match status" value="1"/>
</dbReference>
<dbReference type="GO" id="GO:0002939">
    <property type="term" value="P:tRNA N1-guanine methylation"/>
    <property type="evidence" value="ECO:0007669"/>
    <property type="project" value="TreeGrafter"/>
</dbReference>
<dbReference type="OrthoDB" id="263283at2759"/>
<dbReference type="EMBL" id="JAPDFW010000123">
    <property type="protein sequence ID" value="KAJ5067946.1"/>
    <property type="molecule type" value="Genomic_DNA"/>
</dbReference>
<dbReference type="GO" id="GO:0005739">
    <property type="term" value="C:mitochondrion"/>
    <property type="evidence" value="ECO:0007669"/>
    <property type="project" value="GOC"/>
</dbReference>
<comment type="caution">
    <text evidence="9">The sequence shown here is derived from an EMBL/GenBank/DDBJ whole genome shotgun (WGS) entry which is preliminary data.</text>
</comment>
<dbReference type="InterPro" id="IPR030382">
    <property type="entry name" value="MeTrfase_TRM5/TYW2"/>
</dbReference>
<accession>A0A9Q0R668</accession>
<name>A0A9Q0R668_ANAIG</name>
<dbReference type="InterPro" id="IPR056743">
    <property type="entry name" value="TRM5-TYW2-like_MTfase"/>
</dbReference>
<keyword evidence="10" id="KW-1185">Reference proteome</keyword>
<protein>
    <submittedName>
        <fullName evidence="9">tRNA (Guanine(37)-n1)-methyltransferase</fullName>
    </submittedName>
</protein>
<dbReference type="PANTHER" id="PTHR23245:SF36">
    <property type="entry name" value="TRNA (GUANINE(37)-N1)-METHYLTRANSFERASE"/>
    <property type="match status" value="1"/>
</dbReference>
<organism evidence="9 10">
    <name type="scientific">Anaeramoeba ignava</name>
    <name type="common">Anaerobic marine amoeba</name>
    <dbReference type="NCBI Taxonomy" id="1746090"/>
    <lineage>
        <taxon>Eukaryota</taxon>
        <taxon>Metamonada</taxon>
        <taxon>Anaeramoebidae</taxon>
        <taxon>Anaeramoeba</taxon>
    </lineage>
</organism>
<keyword evidence="3" id="KW-0489">Methyltransferase</keyword>
<evidence type="ECO:0000259" key="8">
    <source>
        <dbReference type="PROSITE" id="PS51684"/>
    </source>
</evidence>
<dbReference type="Gene3D" id="3.40.50.150">
    <property type="entry name" value="Vaccinia Virus protein VP39"/>
    <property type="match status" value="1"/>
</dbReference>
<evidence type="ECO:0000256" key="1">
    <source>
        <dbReference type="ARBA" id="ARBA00009775"/>
    </source>
</evidence>
<keyword evidence="6" id="KW-0819">tRNA processing</keyword>
<feature type="domain" description="SAM-dependent methyltransferase TRM5/TYW2-type" evidence="8">
    <location>
        <begin position="96"/>
        <end position="326"/>
    </location>
</feature>
<comment type="similarity">
    <text evidence="1">Belongs to the class I-like SAM-binding methyltransferase superfamily. TRM5/TYW2 family.</text>
</comment>
<dbReference type="Proteomes" id="UP001149090">
    <property type="component" value="Unassembled WGS sequence"/>
</dbReference>
<evidence type="ECO:0000313" key="10">
    <source>
        <dbReference type="Proteomes" id="UP001149090"/>
    </source>
</evidence>